<evidence type="ECO:0000256" key="7">
    <source>
        <dbReference type="ARBA" id="ARBA00023080"/>
    </source>
</evidence>
<keyword evidence="6" id="KW-0460">Magnesium</keyword>
<keyword evidence="4" id="KW-0547">Nucleotide-binding</keyword>
<keyword evidence="13" id="KW-1185">Reference proteome</keyword>
<evidence type="ECO:0000256" key="5">
    <source>
        <dbReference type="ARBA" id="ARBA00022840"/>
    </source>
</evidence>
<feature type="domain" description="Cyclic GMP-AMP synthase DncV-like nucleotidyltransferase" evidence="11">
    <location>
        <begin position="15"/>
        <end position="98"/>
    </location>
</feature>
<dbReference type="GO" id="GO:0005524">
    <property type="term" value="F:ATP binding"/>
    <property type="evidence" value="ECO:0007669"/>
    <property type="project" value="UniProtKB-KW"/>
</dbReference>
<accession>A0A6N8JCC2</accession>
<organism evidence="12 13">
    <name type="scientific">Chitinophaga oryziterrae</name>
    <dbReference type="NCBI Taxonomy" id="1031224"/>
    <lineage>
        <taxon>Bacteria</taxon>
        <taxon>Pseudomonadati</taxon>
        <taxon>Bacteroidota</taxon>
        <taxon>Chitinophagia</taxon>
        <taxon>Chitinophagales</taxon>
        <taxon>Chitinophagaceae</taxon>
        <taxon>Chitinophaga</taxon>
    </lineage>
</organism>
<keyword evidence="8" id="KW-0051">Antiviral defense</keyword>
<dbReference type="Proteomes" id="UP000468388">
    <property type="component" value="Unassembled WGS sequence"/>
</dbReference>
<keyword evidence="3" id="KW-0479">Metal-binding</keyword>
<keyword evidence="1" id="KW-0808">Transferase</keyword>
<proteinExistence type="predicted"/>
<comment type="catalytic activity">
    <reaction evidence="10">
        <text>GTP + ATP = 3',3'-cGAMP + 2 diphosphate</text>
        <dbReference type="Rhea" id="RHEA:35647"/>
        <dbReference type="ChEBI" id="CHEBI:30616"/>
        <dbReference type="ChEBI" id="CHEBI:33019"/>
        <dbReference type="ChEBI" id="CHEBI:37565"/>
        <dbReference type="ChEBI" id="CHEBI:71501"/>
    </reaction>
    <physiologicalReaction direction="left-to-right" evidence="10">
        <dbReference type="Rhea" id="RHEA:35648"/>
    </physiologicalReaction>
</comment>
<evidence type="ECO:0000256" key="8">
    <source>
        <dbReference type="ARBA" id="ARBA00023118"/>
    </source>
</evidence>
<evidence type="ECO:0000259" key="11">
    <source>
        <dbReference type="Pfam" id="PF21654"/>
    </source>
</evidence>
<gene>
    <name evidence="12" type="ORF">GO495_19855</name>
</gene>
<dbReference type="GO" id="GO:0046872">
    <property type="term" value="F:metal ion binding"/>
    <property type="evidence" value="ECO:0007669"/>
    <property type="project" value="UniProtKB-KW"/>
</dbReference>
<dbReference type="GO" id="GO:0009117">
    <property type="term" value="P:nucleotide metabolic process"/>
    <property type="evidence" value="ECO:0007669"/>
    <property type="project" value="UniProtKB-KW"/>
</dbReference>
<dbReference type="GO" id="GO:0016779">
    <property type="term" value="F:nucleotidyltransferase activity"/>
    <property type="evidence" value="ECO:0007669"/>
    <property type="project" value="UniProtKB-KW"/>
</dbReference>
<dbReference type="Pfam" id="PF21654">
    <property type="entry name" value="DncV-like_NTFase"/>
    <property type="match status" value="1"/>
</dbReference>
<evidence type="ECO:0000256" key="2">
    <source>
        <dbReference type="ARBA" id="ARBA00022695"/>
    </source>
</evidence>
<dbReference type="AlphaFoldDB" id="A0A6N8JCC2"/>
<evidence type="ECO:0000256" key="1">
    <source>
        <dbReference type="ARBA" id="ARBA00022679"/>
    </source>
</evidence>
<dbReference type="InterPro" id="IPR048445">
    <property type="entry name" value="DncV-like_NTFase"/>
</dbReference>
<evidence type="ECO:0000313" key="12">
    <source>
        <dbReference type="EMBL" id="MVT42860.1"/>
    </source>
</evidence>
<evidence type="ECO:0000313" key="13">
    <source>
        <dbReference type="Proteomes" id="UP000468388"/>
    </source>
</evidence>
<name>A0A6N8JCC2_9BACT</name>
<evidence type="ECO:0000256" key="10">
    <source>
        <dbReference type="ARBA" id="ARBA00048304"/>
    </source>
</evidence>
<evidence type="ECO:0000256" key="9">
    <source>
        <dbReference type="ARBA" id="ARBA00044145"/>
    </source>
</evidence>
<dbReference type="GO" id="GO:0051607">
    <property type="term" value="P:defense response to virus"/>
    <property type="evidence" value="ECO:0007669"/>
    <property type="project" value="UniProtKB-KW"/>
</dbReference>
<keyword evidence="7" id="KW-0546">Nucleotide metabolism</keyword>
<evidence type="ECO:0000256" key="6">
    <source>
        <dbReference type="ARBA" id="ARBA00022842"/>
    </source>
</evidence>
<keyword evidence="5" id="KW-0067">ATP-binding</keyword>
<sequence>MAKNYSLLRFDEQLEFHSQGSFVMDTIITPKDDDFDLDDGVYFVGSLSPNQRPPVSKFHEAVVLAVGHDEDYAKVTDKDTCVRVAYEKEKFHIDLPIYYANSIYNPNLAHLPDEWVLSNPIEFIDWFEKKVMSGFKSAYLVENRLYTEYQQWLSDIRKKDAQLRRMVRYLKAWGDELRGDMPPGIVMTILAAENYFPHEQDDVSLKHTLENIEKFLKANGCSCPRPTTPKGEDLFASYSNTRKEYFMDRLATFVNSAKQAIASDNQKEACLKWQKHLGSRFPCSLASDKIEGATTYSRSAIIGDSANSA</sequence>
<evidence type="ECO:0000256" key="4">
    <source>
        <dbReference type="ARBA" id="ARBA00022741"/>
    </source>
</evidence>
<protein>
    <recommendedName>
        <fullName evidence="9">Cyclic GMP-AMP synthase</fullName>
    </recommendedName>
</protein>
<keyword evidence="2" id="KW-0548">Nucleotidyltransferase</keyword>
<evidence type="ECO:0000256" key="3">
    <source>
        <dbReference type="ARBA" id="ARBA00022723"/>
    </source>
</evidence>
<comment type="caution">
    <text evidence="12">The sequence shown here is derived from an EMBL/GenBank/DDBJ whole genome shotgun (WGS) entry which is preliminary data.</text>
</comment>
<dbReference type="EMBL" id="WRXO01000005">
    <property type="protein sequence ID" value="MVT42860.1"/>
    <property type="molecule type" value="Genomic_DNA"/>
</dbReference>
<reference evidence="12 13" key="1">
    <citation type="submission" date="2019-12" db="EMBL/GenBank/DDBJ databases">
        <title>The draft genomic sequence of strain Chitinophaga oryziterrae JCM 16595.</title>
        <authorList>
            <person name="Zhang X."/>
        </authorList>
    </citation>
    <scope>NUCLEOTIDE SEQUENCE [LARGE SCALE GENOMIC DNA]</scope>
    <source>
        <strain evidence="12 13">JCM 16595</strain>
    </source>
</reference>